<dbReference type="Pfam" id="PF06974">
    <property type="entry name" value="WS_DGAT_C"/>
    <property type="match status" value="1"/>
</dbReference>
<dbReference type="InterPro" id="IPR009721">
    <property type="entry name" value="O-acyltransferase_WSD1_C"/>
</dbReference>
<keyword evidence="11" id="KW-1133">Transmembrane helix</keyword>
<accession>A0A4Y1R2N9</accession>
<evidence type="ECO:0000256" key="5">
    <source>
        <dbReference type="ARBA" id="ARBA00022679"/>
    </source>
</evidence>
<dbReference type="SUPFAM" id="SSF52777">
    <property type="entry name" value="CoA-dependent acyltransferases"/>
    <property type="match status" value="1"/>
</dbReference>
<feature type="transmembrane region" description="Helical" evidence="11">
    <location>
        <begin position="223"/>
        <end position="255"/>
    </location>
</feature>
<evidence type="ECO:0000256" key="7">
    <source>
        <dbReference type="ARBA" id="ARBA00023315"/>
    </source>
</evidence>
<dbReference type="GO" id="GO:0005789">
    <property type="term" value="C:endoplasmic reticulum membrane"/>
    <property type="evidence" value="ECO:0007669"/>
    <property type="project" value="UniProtKB-SubCell"/>
</dbReference>
<feature type="domain" description="O-acyltransferase WSD1-like N-terminal" evidence="12">
    <location>
        <begin position="88"/>
        <end position="300"/>
    </location>
</feature>
<dbReference type="AlphaFoldDB" id="A0A4Y1R2N9"/>
<dbReference type="Gene3D" id="3.30.559.10">
    <property type="entry name" value="Chloramphenicol acetyltransferase-like domain"/>
    <property type="match status" value="1"/>
</dbReference>
<name>A0A4Y1R2N9_PRUDU</name>
<evidence type="ECO:0000256" key="3">
    <source>
        <dbReference type="ARBA" id="ARBA00004771"/>
    </source>
</evidence>
<dbReference type="GO" id="GO:0004144">
    <property type="term" value="F:diacylglycerol O-acyltransferase activity"/>
    <property type="evidence" value="ECO:0007669"/>
    <property type="project" value="UniProtKB-EC"/>
</dbReference>
<dbReference type="EMBL" id="AP019298">
    <property type="protein sequence ID" value="BBG98380.1"/>
    <property type="molecule type" value="Genomic_DNA"/>
</dbReference>
<evidence type="ECO:0000256" key="6">
    <source>
        <dbReference type="ARBA" id="ARBA00022824"/>
    </source>
</evidence>
<keyword evidence="11" id="KW-0812">Transmembrane</keyword>
<dbReference type="GO" id="GO:0019432">
    <property type="term" value="P:triglyceride biosynthetic process"/>
    <property type="evidence" value="ECO:0007669"/>
    <property type="project" value="UniProtKB-UniPathway"/>
</dbReference>
<proteinExistence type="inferred from homology"/>
<evidence type="ECO:0000256" key="1">
    <source>
        <dbReference type="ARBA" id="ARBA00004162"/>
    </source>
</evidence>
<dbReference type="PANTHER" id="PTHR31650:SF1">
    <property type="entry name" value="WAX ESTER SYNTHASE_DIACYLGLYCEROL ACYLTRANSFERASE 4-RELATED"/>
    <property type="match status" value="1"/>
</dbReference>
<sequence>MAKALMYHEKTQALLKSEIDIIKKPQDMEPETKVAATCRHDEPITNEDPLSLSPASRLFHSPQFNCYIVIVMGFQTGINPDVVKAGLKETLYHHPRFSSKLENKDSKGGKKRWIRVSVNEEDHVFVPNLDSNTDHPDQFVEDYISNLTTAPLDLSKPLWEVHLLNVKTSYAEAVAVFRLHHSMGDGASLMSLLLACTRKTSDPDALPTVPTKTRADSSSNSSWFWWFILAIWSGITLIWNTLVDMMLFIATLVFLQDTKTPIKGAPGVELTAKRFVHRTVSLDHIKQVKNAMGMTINDVVFGVTQAGLSQYLIRRYGQNEKDEGSKQKRSNLPKNIRLRANVLSNLRPTVGIQALADMMARKSKARWGNRFGYILIPFTIALQDGPLDYVLQAKAVIDRKKHSLEAFCTYLIANVLIKIIGAKERTLESFLRMSMFSHAGCWSYSAQSYFSFHTIILKLGWSLEEISFYGHPITFMAPYVYGHPHALHLHFQSYVDKMTICLTIDPDVIPDPNKLLDDLEESLKLICDAVLDRGLTKEEVV</sequence>
<dbReference type="InterPro" id="IPR004255">
    <property type="entry name" value="O-acyltransferase_WSD1_N"/>
</dbReference>
<dbReference type="Pfam" id="PF03007">
    <property type="entry name" value="WS_DGAT_cat"/>
    <property type="match status" value="1"/>
</dbReference>
<comment type="pathway">
    <text evidence="4">Lipid metabolism.</text>
</comment>
<comment type="subcellular location">
    <subcellularLocation>
        <location evidence="1">Cell membrane</location>
        <topology evidence="1">Single-pass membrane protein</topology>
    </subcellularLocation>
    <subcellularLocation>
        <location evidence="2">Endoplasmic reticulum membrane</location>
    </subcellularLocation>
</comment>
<evidence type="ECO:0000259" key="12">
    <source>
        <dbReference type="Pfam" id="PF03007"/>
    </source>
</evidence>
<evidence type="ECO:0000256" key="8">
    <source>
        <dbReference type="ARBA" id="ARBA00024360"/>
    </source>
</evidence>
<comment type="catalytic activity">
    <reaction evidence="10">
        <text>an acyl-CoA + a 1,2-diacyl-sn-glycerol = a triacyl-sn-glycerol + CoA</text>
        <dbReference type="Rhea" id="RHEA:10868"/>
        <dbReference type="ChEBI" id="CHEBI:17815"/>
        <dbReference type="ChEBI" id="CHEBI:57287"/>
        <dbReference type="ChEBI" id="CHEBI:58342"/>
        <dbReference type="ChEBI" id="CHEBI:64615"/>
        <dbReference type="EC" id="2.3.1.20"/>
    </reaction>
</comment>
<evidence type="ECO:0000256" key="4">
    <source>
        <dbReference type="ARBA" id="ARBA00005189"/>
    </source>
</evidence>
<keyword evidence="6" id="KW-0256">Endoplasmic reticulum</keyword>
<feature type="domain" description="O-acyltransferase WSD1 C-terminal" evidence="13">
    <location>
        <begin position="367"/>
        <end position="526"/>
    </location>
</feature>
<dbReference type="InterPro" id="IPR023213">
    <property type="entry name" value="CAT-like_dom_sf"/>
</dbReference>
<keyword evidence="5 14" id="KW-0808">Transferase</keyword>
<dbReference type="InterPro" id="IPR045034">
    <property type="entry name" value="O-acyltransferase_WSD1-like"/>
</dbReference>
<protein>
    <submittedName>
        <fullName evidence="14">O-acyltransferase WSD1-like family protein</fullName>
    </submittedName>
</protein>
<keyword evidence="11" id="KW-0472">Membrane</keyword>
<evidence type="ECO:0000256" key="10">
    <source>
        <dbReference type="ARBA" id="ARBA00048109"/>
    </source>
</evidence>
<comment type="similarity">
    <text evidence="8">In the N-terminal section; belongs to the long-chain O-acyltransferase family.</text>
</comment>
<gene>
    <name evidence="14" type="ORF">Prudu_007769</name>
</gene>
<evidence type="ECO:0000259" key="13">
    <source>
        <dbReference type="Pfam" id="PF06974"/>
    </source>
</evidence>
<evidence type="ECO:0000256" key="2">
    <source>
        <dbReference type="ARBA" id="ARBA00004586"/>
    </source>
</evidence>
<evidence type="ECO:0000313" key="14">
    <source>
        <dbReference type="EMBL" id="BBG98380.1"/>
    </source>
</evidence>
<organism evidence="14">
    <name type="scientific">Prunus dulcis</name>
    <name type="common">Almond</name>
    <name type="synonym">Amygdalus dulcis</name>
    <dbReference type="NCBI Taxonomy" id="3755"/>
    <lineage>
        <taxon>Eukaryota</taxon>
        <taxon>Viridiplantae</taxon>
        <taxon>Streptophyta</taxon>
        <taxon>Embryophyta</taxon>
        <taxon>Tracheophyta</taxon>
        <taxon>Spermatophyta</taxon>
        <taxon>Magnoliopsida</taxon>
        <taxon>eudicotyledons</taxon>
        <taxon>Gunneridae</taxon>
        <taxon>Pentapetalae</taxon>
        <taxon>rosids</taxon>
        <taxon>fabids</taxon>
        <taxon>Rosales</taxon>
        <taxon>Rosaceae</taxon>
        <taxon>Amygdaloideae</taxon>
        <taxon>Amygdaleae</taxon>
        <taxon>Prunus</taxon>
    </lineage>
</organism>
<dbReference type="PANTHER" id="PTHR31650">
    <property type="entry name" value="O-ACYLTRANSFERASE (WSD1-LIKE) FAMILY PROTEIN"/>
    <property type="match status" value="1"/>
</dbReference>
<evidence type="ECO:0000256" key="11">
    <source>
        <dbReference type="SAM" id="Phobius"/>
    </source>
</evidence>
<dbReference type="GO" id="GO:0047196">
    <property type="term" value="F:long-chain-alcohol O-fatty-acyltransferase activity"/>
    <property type="evidence" value="ECO:0007669"/>
    <property type="project" value="UniProtKB-EC"/>
</dbReference>
<dbReference type="UniPathway" id="UPA00282"/>
<comment type="pathway">
    <text evidence="3">Glycerolipid metabolism; triacylglycerol biosynthesis.</text>
</comment>
<reference evidence="14" key="1">
    <citation type="journal article" date="2019" name="Science">
        <title>Mutation of a bHLH transcription factor allowed almond domestication.</title>
        <authorList>
            <person name="Sanchez-Perez R."/>
            <person name="Pavan S."/>
            <person name="Mazzeo R."/>
            <person name="Moldovan C."/>
            <person name="Aiese Cigliano R."/>
            <person name="Del Cueto J."/>
            <person name="Ricciardi F."/>
            <person name="Lotti C."/>
            <person name="Ricciardi L."/>
            <person name="Dicenta F."/>
            <person name="Lopez-Marques R.L."/>
            <person name="Lindberg Moller B."/>
        </authorList>
    </citation>
    <scope>NUCLEOTIDE SEQUENCE</scope>
</reference>
<dbReference type="GO" id="GO:0005886">
    <property type="term" value="C:plasma membrane"/>
    <property type="evidence" value="ECO:0007669"/>
    <property type="project" value="UniProtKB-SubCell"/>
</dbReference>
<evidence type="ECO:0000256" key="9">
    <source>
        <dbReference type="ARBA" id="ARBA00047604"/>
    </source>
</evidence>
<comment type="catalytic activity">
    <reaction evidence="9">
        <text>a long chain fatty alcohol + a fatty acyl-CoA = a long-chain alcohol wax ester + CoA</text>
        <dbReference type="Rhea" id="RHEA:38443"/>
        <dbReference type="ChEBI" id="CHEBI:17135"/>
        <dbReference type="ChEBI" id="CHEBI:57287"/>
        <dbReference type="ChEBI" id="CHEBI:77636"/>
        <dbReference type="ChEBI" id="CHEBI:235323"/>
        <dbReference type="EC" id="2.3.1.75"/>
    </reaction>
</comment>
<keyword evidence="7 14" id="KW-0012">Acyltransferase</keyword>